<reference evidence="2" key="3">
    <citation type="submission" date="2025-08" db="UniProtKB">
        <authorList>
            <consortium name="Ensembl"/>
        </authorList>
    </citation>
    <scope>IDENTIFICATION</scope>
</reference>
<keyword evidence="3" id="KW-1185">Reference proteome</keyword>
<dbReference type="Proteomes" id="UP000008144">
    <property type="component" value="Chromosome 12"/>
</dbReference>
<reference evidence="2" key="4">
    <citation type="submission" date="2025-09" db="UniProtKB">
        <authorList>
            <consortium name="Ensembl"/>
        </authorList>
    </citation>
    <scope>IDENTIFICATION</scope>
</reference>
<organism evidence="2 3">
    <name type="scientific">Ciona intestinalis</name>
    <name type="common">Transparent sea squirt</name>
    <name type="synonym">Ascidia intestinalis</name>
    <dbReference type="NCBI Taxonomy" id="7719"/>
    <lineage>
        <taxon>Eukaryota</taxon>
        <taxon>Metazoa</taxon>
        <taxon>Chordata</taxon>
        <taxon>Tunicata</taxon>
        <taxon>Ascidiacea</taxon>
        <taxon>Phlebobranchia</taxon>
        <taxon>Cionidae</taxon>
        <taxon>Ciona</taxon>
    </lineage>
</organism>
<dbReference type="AlphaFoldDB" id="F6YSR0"/>
<keyword evidence="1" id="KW-0812">Transmembrane</keyword>
<evidence type="ECO:0000313" key="3">
    <source>
        <dbReference type="Proteomes" id="UP000008144"/>
    </source>
</evidence>
<evidence type="ECO:0000313" key="2">
    <source>
        <dbReference type="Ensembl" id="ENSCINP00000021627.2"/>
    </source>
</evidence>
<feature type="transmembrane region" description="Helical" evidence="1">
    <location>
        <begin position="90"/>
        <end position="108"/>
    </location>
</feature>
<keyword evidence="1" id="KW-1133">Transmembrane helix</keyword>
<reference evidence="3" key="1">
    <citation type="journal article" date="2002" name="Science">
        <title>The draft genome of Ciona intestinalis: insights into chordate and vertebrate origins.</title>
        <authorList>
            <person name="Dehal P."/>
            <person name="Satou Y."/>
            <person name="Campbell R.K."/>
            <person name="Chapman J."/>
            <person name="Degnan B."/>
            <person name="De Tomaso A."/>
            <person name="Davidson B."/>
            <person name="Di Gregorio A."/>
            <person name="Gelpke M."/>
            <person name="Goodstein D.M."/>
            <person name="Harafuji N."/>
            <person name="Hastings K.E."/>
            <person name="Ho I."/>
            <person name="Hotta K."/>
            <person name="Huang W."/>
            <person name="Kawashima T."/>
            <person name="Lemaire P."/>
            <person name="Martinez D."/>
            <person name="Meinertzhagen I.A."/>
            <person name="Necula S."/>
            <person name="Nonaka M."/>
            <person name="Putnam N."/>
            <person name="Rash S."/>
            <person name="Saiga H."/>
            <person name="Satake M."/>
            <person name="Terry A."/>
            <person name="Yamada L."/>
            <person name="Wang H.G."/>
            <person name="Awazu S."/>
            <person name="Azumi K."/>
            <person name="Boore J."/>
            <person name="Branno M."/>
            <person name="Chin-Bow S."/>
            <person name="DeSantis R."/>
            <person name="Doyle S."/>
            <person name="Francino P."/>
            <person name="Keys D.N."/>
            <person name="Haga S."/>
            <person name="Hayashi H."/>
            <person name="Hino K."/>
            <person name="Imai K.S."/>
            <person name="Inaba K."/>
            <person name="Kano S."/>
            <person name="Kobayashi K."/>
            <person name="Kobayashi M."/>
            <person name="Lee B.I."/>
            <person name="Makabe K.W."/>
            <person name="Manohar C."/>
            <person name="Matassi G."/>
            <person name="Medina M."/>
            <person name="Mochizuki Y."/>
            <person name="Mount S."/>
            <person name="Morishita T."/>
            <person name="Miura S."/>
            <person name="Nakayama A."/>
            <person name="Nishizaka S."/>
            <person name="Nomoto H."/>
            <person name="Ohta F."/>
            <person name="Oishi K."/>
            <person name="Rigoutsos I."/>
            <person name="Sano M."/>
            <person name="Sasaki A."/>
            <person name="Sasakura Y."/>
            <person name="Shoguchi E."/>
            <person name="Shin-i T."/>
            <person name="Spagnuolo A."/>
            <person name="Stainier D."/>
            <person name="Suzuki M.M."/>
            <person name="Tassy O."/>
            <person name="Takatori N."/>
            <person name="Tokuoka M."/>
            <person name="Yagi K."/>
            <person name="Yoshizaki F."/>
            <person name="Wada S."/>
            <person name="Zhang C."/>
            <person name="Hyatt P.D."/>
            <person name="Larimer F."/>
            <person name="Detter C."/>
            <person name="Doggett N."/>
            <person name="Glavina T."/>
            <person name="Hawkins T."/>
            <person name="Richardson P."/>
            <person name="Lucas S."/>
            <person name="Kohara Y."/>
            <person name="Levine M."/>
            <person name="Satoh N."/>
            <person name="Rokhsar D.S."/>
        </authorList>
    </citation>
    <scope>NUCLEOTIDE SEQUENCE [LARGE SCALE GENOMIC DNA]</scope>
</reference>
<evidence type="ECO:0000256" key="1">
    <source>
        <dbReference type="SAM" id="Phobius"/>
    </source>
</evidence>
<keyword evidence="1" id="KW-0472">Membrane</keyword>
<dbReference type="EMBL" id="EAAA01000885">
    <property type="status" value="NOT_ANNOTATED_CDS"/>
    <property type="molecule type" value="Genomic_DNA"/>
</dbReference>
<sequence>MPSVPVTAKDSPVDAKTVLAATASIAILTILILLNRPHPQTLVIQAHAVHMLHAMHIMDKLNANVTRDILVMGVYAQLTHVTTVTSMRHVMGLVTIGVVCVTQGIMVMDNNV</sequence>
<feature type="transmembrane region" description="Helical" evidence="1">
    <location>
        <begin position="15"/>
        <end position="34"/>
    </location>
</feature>
<dbReference type="HOGENOM" id="CLU_2144965_0_0_1"/>
<protein>
    <submittedName>
        <fullName evidence="2">Uncharacterized protein</fullName>
    </submittedName>
</protein>
<name>F6YSR0_CIOIN</name>
<accession>F6YSR0</accession>
<proteinExistence type="predicted"/>
<reference evidence="2" key="2">
    <citation type="journal article" date="2008" name="Genome Biol.">
        <title>Improved genome assembly and evidence-based global gene model set for the chordate Ciona intestinalis: new insight into intron and operon populations.</title>
        <authorList>
            <person name="Satou Y."/>
            <person name="Mineta K."/>
            <person name="Ogasawara M."/>
            <person name="Sasakura Y."/>
            <person name="Shoguchi E."/>
            <person name="Ueno K."/>
            <person name="Yamada L."/>
            <person name="Matsumoto J."/>
            <person name="Wasserscheid J."/>
            <person name="Dewar K."/>
            <person name="Wiley G.B."/>
            <person name="Macmil S.L."/>
            <person name="Roe B.A."/>
            <person name="Zeller R.W."/>
            <person name="Hastings K.E."/>
            <person name="Lemaire P."/>
            <person name="Lindquist E."/>
            <person name="Endo T."/>
            <person name="Hotta K."/>
            <person name="Inaba K."/>
        </authorList>
    </citation>
    <scope>NUCLEOTIDE SEQUENCE [LARGE SCALE GENOMIC DNA]</scope>
    <source>
        <strain evidence="2">wild type</strain>
    </source>
</reference>
<dbReference type="InParanoid" id="F6YSR0"/>
<dbReference type="Ensembl" id="ENSCINT00000021873.2">
    <property type="protein sequence ID" value="ENSCINP00000021627.2"/>
    <property type="gene ID" value="ENSCING00000011274.2"/>
</dbReference>